<dbReference type="PANTHER" id="PTHR36541">
    <property type="entry name" value="SUPEROXIDE REDUCTASE-RELATED"/>
    <property type="match status" value="1"/>
</dbReference>
<evidence type="ECO:0000313" key="7">
    <source>
        <dbReference type="EMBL" id="KRN49823.1"/>
    </source>
</evidence>
<feature type="domain" description="Desulfoferrodoxin ferrous iron-binding" evidence="6">
    <location>
        <begin position="30"/>
        <end position="113"/>
    </location>
</feature>
<evidence type="ECO:0000259" key="6">
    <source>
        <dbReference type="Pfam" id="PF01880"/>
    </source>
</evidence>
<dbReference type="PANTHER" id="PTHR36541:SF1">
    <property type="entry name" value="SUPEROXIDE REDUCTASE-RELATED"/>
    <property type="match status" value="1"/>
</dbReference>
<evidence type="ECO:0000256" key="1">
    <source>
        <dbReference type="ARBA" id="ARBA00005941"/>
    </source>
</evidence>
<keyword evidence="5" id="KW-0408">Iron</keyword>
<protein>
    <recommendedName>
        <fullName evidence="6">Desulfoferrodoxin ferrous iron-binding domain-containing protein</fullName>
    </recommendedName>
</protein>
<keyword evidence="3" id="KW-0479">Metal-binding</keyword>
<dbReference type="AlphaFoldDB" id="A0A0R2HA93"/>
<dbReference type="Gene3D" id="2.60.40.730">
    <property type="entry name" value="SOR catalytic domain"/>
    <property type="match status" value="1"/>
</dbReference>
<dbReference type="InterPro" id="IPR051233">
    <property type="entry name" value="Desulfoferrodoxin_SOR"/>
</dbReference>
<dbReference type="InterPro" id="IPR036073">
    <property type="entry name" value="Desulfoferrodoxin_Fe-bd_dom_sf"/>
</dbReference>
<dbReference type="EMBL" id="JQBL01000019">
    <property type="protein sequence ID" value="KRN49823.1"/>
    <property type="molecule type" value="Genomic_DNA"/>
</dbReference>
<name>A0A0R2HA93_9FIRM</name>
<keyword evidence="8" id="KW-1185">Reference proteome</keyword>
<evidence type="ECO:0000313" key="8">
    <source>
        <dbReference type="Proteomes" id="UP000051841"/>
    </source>
</evidence>
<dbReference type="PATRIC" id="fig|1410657.5.peg.639"/>
<reference evidence="7 8" key="1">
    <citation type="journal article" date="2015" name="Genome Announc.">
        <title>Expanding the biotechnology potential of lactobacilli through comparative genomics of 213 strains and associated genera.</title>
        <authorList>
            <person name="Sun Z."/>
            <person name="Harris H.M."/>
            <person name="McCann A."/>
            <person name="Guo C."/>
            <person name="Argimon S."/>
            <person name="Zhang W."/>
            <person name="Yang X."/>
            <person name="Jeffery I.B."/>
            <person name="Cooney J.C."/>
            <person name="Kagawa T.F."/>
            <person name="Liu W."/>
            <person name="Song Y."/>
            <person name="Salvetti E."/>
            <person name="Wrobel A."/>
            <person name="Rasinkangas P."/>
            <person name="Parkhill J."/>
            <person name="Rea M.C."/>
            <person name="O'Sullivan O."/>
            <person name="Ritari J."/>
            <person name="Douillard F.P."/>
            <person name="Paul Ross R."/>
            <person name="Yang R."/>
            <person name="Briner A.E."/>
            <person name="Felis G.E."/>
            <person name="de Vos W.M."/>
            <person name="Barrangou R."/>
            <person name="Klaenhammer T.R."/>
            <person name="Caufield P.W."/>
            <person name="Cui Y."/>
            <person name="Zhang H."/>
            <person name="O'Toole P.W."/>
        </authorList>
    </citation>
    <scope>NUCLEOTIDE SEQUENCE [LARGE SCALE GENOMIC DNA]</scope>
    <source>
        <strain evidence="7 8">DSM 20405</strain>
    </source>
</reference>
<comment type="caution">
    <text evidence="7">The sequence shown here is derived from an EMBL/GenBank/DDBJ whole genome shotgun (WGS) entry which is preliminary data.</text>
</comment>
<dbReference type="InterPro" id="IPR002742">
    <property type="entry name" value="Desulfoferrodoxin_Fe-bd_dom"/>
</dbReference>
<evidence type="ECO:0000256" key="3">
    <source>
        <dbReference type="ARBA" id="ARBA00022723"/>
    </source>
</evidence>
<dbReference type="SUPFAM" id="SSF49367">
    <property type="entry name" value="Superoxide reductase-like"/>
    <property type="match status" value="1"/>
</dbReference>
<sequence length="114" mass="12517">MKFYRLSDGSIVASFTGSINDAEALVANTVDAAQEKHVPDVKVDGTHVSVQVGSVEHPMTEEHYILFVAVETKSNILIKEFNPGDKPFAEFELADGDEVVATYEYCSLHGLWKA</sequence>
<dbReference type="GO" id="GO:0016491">
    <property type="term" value="F:oxidoreductase activity"/>
    <property type="evidence" value="ECO:0007669"/>
    <property type="project" value="InterPro"/>
</dbReference>
<evidence type="ECO:0000256" key="2">
    <source>
        <dbReference type="ARBA" id="ARBA00022448"/>
    </source>
</evidence>
<proteinExistence type="inferred from homology"/>
<dbReference type="GO" id="GO:0005506">
    <property type="term" value="F:iron ion binding"/>
    <property type="evidence" value="ECO:0007669"/>
    <property type="project" value="InterPro"/>
</dbReference>
<keyword evidence="2" id="KW-0813">Transport</keyword>
<organism evidence="7 8">
    <name type="scientific">Kandleria vitulina DSM 20405</name>
    <dbReference type="NCBI Taxonomy" id="1410657"/>
    <lineage>
        <taxon>Bacteria</taxon>
        <taxon>Bacillati</taxon>
        <taxon>Bacillota</taxon>
        <taxon>Erysipelotrichia</taxon>
        <taxon>Erysipelotrichales</taxon>
        <taxon>Coprobacillaceae</taxon>
        <taxon>Kandleria</taxon>
    </lineage>
</organism>
<accession>A0A0R2HA93</accession>
<evidence type="ECO:0000256" key="4">
    <source>
        <dbReference type="ARBA" id="ARBA00022982"/>
    </source>
</evidence>
<gene>
    <name evidence="7" type="ORF">IV49_GL000614</name>
</gene>
<keyword evidence="4" id="KW-0249">Electron transport</keyword>
<comment type="similarity">
    <text evidence="1">Belongs to the desulfoferrodoxin family.</text>
</comment>
<dbReference type="Pfam" id="PF01880">
    <property type="entry name" value="Desulfoferrodox"/>
    <property type="match status" value="1"/>
</dbReference>
<evidence type="ECO:0000256" key="5">
    <source>
        <dbReference type="ARBA" id="ARBA00023004"/>
    </source>
</evidence>
<dbReference type="RefSeq" id="WP_029070872.1">
    <property type="nucleotide sequence ID" value="NZ_JNKN01000023.1"/>
</dbReference>
<dbReference type="Proteomes" id="UP000051841">
    <property type="component" value="Unassembled WGS sequence"/>
</dbReference>